<dbReference type="InterPro" id="IPR057033">
    <property type="entry name" value="Ubiquitin_IARS1"/>
</dbReference>
<evidence type="ECO:0000256" key="1">
    <source>
        <dbReference type="ARBA" id="ARBA00003170"/>
    </source>
</evidence>
<dbReference type="EC" id="6.1.1.5" evidence="4"/>
<dbReference type="CDD" id="cd00818">
    <property type="entry name" value="IleRS_core"/>
    <property type="match status" value="1"/>
</dbReference>
<keyword evidence="7 17" id="KW-0436">Ligase</keyword>
<dbReference type="FunCoup" id="A0A482WP20">
    <property type="interactions" value="1774"/>
</dbReference>
<evidence type="ECO:0000256" key="7">
    <source>
        <dbReference type="ARBA" id="ARBA00022598"/>
    </source>
</evidence>
<organism evidence="20 21">
    <name type="scientific">Laodelphax striatellus</name>
    <name type="common">Small brown planthopper</name>
    <name type="synonym">Delphax striatella</name>
    <dbReference type="NCBI Taxonomy" id="195883"/>
    <lineage>
        <taxon>Eukaryota</taxon>
        <taxon>Metazoa</taxon>
        <taxon>Ecdysozoa</taxon>
        <taxon>Arthropoda</taxon>
        <taxon>Hexapoda</taxon>
        <taxon>Insecta</taxon>
        <taxon>Pterygota</taxon>
        <taxon>Neoptera</taxon>
        <taxon>Paraneoptera</taxon>
        <taxon>Hemiptera</taxon>
        <taxon>Auchenorrhyncha</taxon>
        <taxon>Fulgoroidea</taxon>
        <taxon>Delphacidae</taxon>
        <taxon>Criomorphinae</taxon>
        <taxon>Laodelphax</taxon>
    </lineage>
</organism>
<comment type="subcellular location">
    <subcellularLocation>
        <location evidence="2">Cytoplasm</location>
        <location evidence="2">Cytosol</location>
    </subcellularLocation>
</comment>
<dbReference type="InterPro" id="IPR009008">
    <property type="entry name" value="Val/Leu/Ile-tRNA-synth_edit"/>
</dbReference>
<evidence type="ECO:0000256" key="10">
    <source>
        <dbReference type="ARBA" id="ARBA00022917"/>
    </source>
</evidence>
<protein>
    <recommendedName>
        <fullName evidence="16">Isoleucine--tRNA ligase, cytoplasmic</fullName>
        <ecNumber evidence="4">6.1.1.5</ecNumber>
    </recommendedName>
    <alternativeName>
        <fullName evidence="13">Isoleucyl-tRNA synthetase</fullName>
    </alternativeName>
</protein>
<dbReference type="GO" id="GO:0006428">
    <property type="term" value="P:isoleucyl-tRNA aminoacylation"/>
    <property type="evidence" value="ECO:0007669"/>
    <property type="project" value="InterPro"/>
</dbReference>
<dbReference type="PANTHER" id="PTHR42780:SF1">
    <property type="entry name" value="ISOLEUCINE--TRNA LIGASE, CYTOPLASMIC"/>
    <property type="match status" value="1"/>
</dbReference>
<dbReference type="InterPro" id="IPR033709">
    <property type="entry name" value="Anticodon_Ile_ABEc"/>
</dbReference>
<dbReference type="InParanoid" id="A0A482WP20"/>
<evidence type="ECO:0000256" key="14">
    <source>
        <dbReference type="ARBA" id="ARBA00048359"/>
    </source>
</evidence>
<dbReference type="InterPro" id="IPR002300">
    <property type="entry name" value="aa-tRNA-synth_Ia"/>
</dbReference>
<gene>
    <name evidence="20" type="ORF">LSTR_LSTR011425</name>
</gene>
<dbReference type="Gene3D" id="3.40.50.620">
    <property type="entry name" value="HUPs"/>
    <property type="match status" value="2"/>
</dbReference>
<dbReference type="InterPro" id="IPR001412">
    <property type="entry name" value="aa-tRNA-synth_I_CS"/>
</dbReference>
<sequence length="1200" mass="135922">MVQPVPENIDFPKEEEKILNLWKDINAFQECLKQSKGKPRYSFYDGPPFATGLPHYGHILAGAIKDVVTRYAHQNGFHVERRFGWDTHGLPVEFEIDKTLGIKGPDDVMKMGIAAYNSECRKIVMRYSTEWETVVKRIGRWIDFENDYKTLYPWFMESVWWVFSELWNKGLVYRGVKVMPFSTACSTPLSNFESGQNFKEVVDPCVVVSFPLIDDPSVALVAWTTTPWTLPSNLALCVNPTSIYVKVKDNATGKVYILMEARLESLFKKEDEYTVLEKMEGAKLGGLKYEPIFPFFKQMTSGFRVLCDQYVTEESGTGIVHQAPYFGEDDYRVCLQNGVVTRGQDIICPVDASGRFTAPVADFQGMYVKDADKEIVKQLKSRGRLVNASTVKHSYPFCWRSDTPLIYKAVPSWFIRVEHMSKELLKSNSETYWVPDFVKEKRFGNWLRDARDWAVSRNRYWGTPIPLWVSADGEEVVCISSIAQLKQLTGVQVTDLHRESIDHLTIPSARPGKPPLTRVSEVFDCWFESGSMPYAQLHYPFENRADFADRFPADFIAEGIDQTRGWFYTLLVISTALFKRPPFKNLIANGLVLAADGQKMSKSKKNYPDPMQVVNKFGADALRLYLVNSPVVRAENLRFKEEGVRDVLKDVFLPWYNAYRFLIQNIDLYNREYKTTFKYNEDGLHPENIMDKWILSFTQSLLAYVRKEMAAYRLYSVVPKLVQFIDNLTNWYVRMNRRRLKGEGGASDCEQALSTLTGVLFAMIRSMAPYTPFLTELMYQNLRHLTHKPEKSVHFLMMPQPSEESVQEVNSLRNYITEELNVRKVTITADKTSYGVMLRAEPDHKTLGARLKAAFKPVMAAVKQLSDEQLQQLQREGWLEVAGHRLEPSDVRIMFSFTGPAAQELATKYEAHKDNDVLVLLDVTPDEAMQEEGVAREVINRVQKLRKKAHLVPSDVIQVHYSVTPATSELASVTRRHTDFIAAQLKAPFLATPPPPSGHNVIIEEVQQLKGANLSLILTGTSVQNQSNGSTSKKLPYCRYVCVRLDGLKPGVGVAGECGSILLENPVGENVLTLHQLTDEVRTLFGLQSRSVTLVDSRGEQLTEAAMSKINSTVIYARPTNSPSRQNDSRQNVSAENQLTKFVNLECGKRKGALFLENPLGDVLPVDEGLTRSRVAAIFGLAGKKFELGTGNDGIITVST</sequence>
<dbReference type="PROSITE" id="PS00178">
    <property type="entry name" value="AA_TRNA_LIGASE_I"/>
    <property type="match status" value="1"/>
</dbReference>
<dbReference type="NCBIfam" id="TIGR00392">
    <property type="entry name" value="ileS"/>
    <property type="match status" value="1"/>
</dbReference>
<dbReference type="GO" id="GO:0005524">
    <property type="term" value="F:ATP binding"/>
    <property type="evidence" value="ECO:0007669"/>
    <property type="project" value="UniProtKB-KW"/>
</dbReference>
<dbReference type="GO" id="GO:0000049">
    <property type="term" value="F:tRNA binding"/>
    <property type="evidence" value="ECO:0007669"/>
    <property type="project" value="InterPro"/>
</dbReference>
<keyword evidence="5" id="KW-0963">Cytoplasm</keyword>
<keyword evidence="9 17" id="KW-0067">ATP-binding</keyword>
<accession>A0A482WP20</accession>
<dbReference type="FunFam" id="1.10.730.10:FF:000004">
    <property type="entry name" value="Isoleucyl-tRNA synthetase, cytoplasmic"/>
    <property type="match status" value="1"/>
</dbReference>
<dbReference type="FunFam" id="3.40.50.620:FF:000414">
    <property type="entry name" value="Isoleucine--tRNA ligase, cytoplasmic-like"/>
    <property type="match status" value="1"/>
</dbReference>
<dbReference type="Gene3D" id="1.10.730.10">
    <property type="entry name" value="Isoleucyl-tRNA Synthetase, Domain 1"/>
    <property type="match status" value="1"/>
</dbReference>
<evidence type="ECO:0000259" key="18">
    <source>
        <dbReference type="Pfam" id="PF00133"/>
    </source>
</evidence>
<dbReference type="Proteomes" id="UP000291343">
    <property type="component" value="Unassembled WGS sequence"/>
</dbReference>
<comment type="subunit">
    <text evidence="15">Part of a multisubunit complex that groups tRNA ligases for Arg (RARS1), Asp (DARS1), Gln (QARS1), Ile (IARS1), Leu (LARS1), Lys (KARS1), Met (MARS1) the bifunctional ligase for Glu and Pro (EPRS1) and the auxiliary subunits AIMP1/p43, AIMP2/p38 and EEF1E1/p18.</text>
</comment>
<dbReference type="CDD" id="cd07961">
    <property type="entry name" value="Anticodon_Ia_Ile_ABEc"/>
    <property type="match status" value="1"/>
</dbReference>
<dbReference type="OrthoDB" id="1706657at2759"/>
<keyword evidence="21" id="KW-1185">Reference proteome</keyword>
<dbReference type="InterPro" id="IPR002301">
    <property type="entry name" value="Ile-tRNA-ligase"/>
</dbReference>
<evidence type="ECO:0000313" key="20">
    <source>
        <dbReference type="EMBL" id="RZF34931.1"/>
    </source>
</evidence>
<dbReference type="Pfam" id="PF19302">
    <property type="entry name" value="DUF5915"/>
    <property type="match status" value="1"/>
</dbReference>
<dbReference type="STRING" id="195883.A0A482WP20"/>
<keyword evidence="11" id="KW-0007">Acetylation</keyword>
<dbReference type="PRINTS" id="PR00984">
    <property type="entry name" value="TRNASYNTHILE"/>
</dbReference>
<evidence type="ECO:0000256" key="2">
    <source>
        <dbReference type="ARBA" id="ARBA00004514"/>
    </source>
</evidence>
<evidence type="ECO:0000256" key="15">
    <source>
        <dbReference type="ARBA" id="ARBA00063494"/>
    </source>
</evidence>
<dbReference type="PANTHER" id="PTHR42780">
    <property type="entry name" value="SOLEUCYL-TRNA SYNTHETASE"/>
    <property type="match status" value="1"/>
</dbReference>
<keyword evidence="12 17" id="KW-0030">Aminoacyl-tRNA synthetase</keyword>
<evidence type="ECO:0000259" key="19">
    <source>
        <dbReference type="Pfam" id="PF23567"/>
    </source>
</evidence>
<evidence type="ECO:0000256" key="17">
    <source>
        <dbReference type="RuleBase" id="RU363035"/>
    </source>
</evidence>
<keyword evidence="6" id="KW-0597">Phosphoprotein</keyword>
<dbReference type="EMBL" id="QKKF02029992">
    <property type="protein sequence ID" value="RZF34931.1"/>
    <property type="molecule type" value="Genomic_DNA"/>
</dbReference>
<dbReference type="GO" id="GO:0017101">
    <property type="term" value="C:aminoacyl-tRNA synthetase multienzyme complex"/>
    <property type="evidence" value="ECO:0007669"/>
    <property type="project" value="UniProtKB-ARBA"/>
</dbReference>
<comment type="similarity">
    <text evidence="3 17">Belongs to the class-I aminoacyl-tRNA synthetase family.</text>
</comment>
<dbReference type="SMR" id="A0A482WP20"/>
<evidence type="ECO:0000256" key="4">
    <source>
        <dbReference type="ARBA" id="ARBA00013165"/>
    </source>
</evidence>
<comment type="function">
    <text evidence="1">Catalyzes the specific attachment of an amino acid to its cognate tRNA in a 2 step reaction: the amino acid (AA) is first activated by ATP to form AA-AMP and then transferred to the acceptor end of the tRNA.</text>
</comment>
<dbReference type="AlphaFoldDB" id="A0A482WP20"/>
<feature type="domain" description="Isoleucine--tRNA ligase cytoplasmic ubiquitin-like" evidence="19">
    <location>
        <begin position="1036"/>
        <end position="1118"/>
    </location>
</feature>
<evidence type="ECO:0000256" key="9">
    <source>
        <dbReference type="ARBA" id="ARBA00022840"/>
    </source>
</evidence>
<proteinExistence type="inferred from homology"/>
<comment type="catalytic activity">
    <reaction evidence="14">
        <text>tRNA(Ile) + L-isoleucine + ATP = L-isoleucyl-tRNA(Ile) + AMP + diphosphate</text>
        <dbReference type="Rhea" id="RHEA:11060"/>
        <dbReference type="Rhea" id="RHEA-COMP:9666"/>
        <dbReference type="Rhea" id="RHEA-COMP:9695"/>
        <dbReference type="ChEBI" id="CHEBI:30616"/>
        <dbReference type="ChEBI" id="CHEBI:33019"/>
        <dbReference type="ChEBI" id="CHEBI:58045"/>
        <dbReference type="ChEBI" id="CHEBI:78442"/>
        <dbReference type="ChEBI" id="CHEBI:78528"/>
        <dbReference type="ChEBI" id="CHEBI:456215"/>
        <dbReference type="EC" id="6.1.1.5"/>
    </reaction>
</comment>
<evidence type="ECO:0000256" key="16">
    <source>
        <dbReference type="ARBA" id="ARBA00069879"/>
    </source>
</evidence>
<evidence type="ECO:0000313" key="21">
    <source>
        <dbReference type="Proteomes" id="UP000291343"/>
    </source>
</evidence>
<evidence type="ECO:0000256" key="6">
    <source>
        <dbReference type="ARBA" id="ARBA00022553"/>
    </source>
</evidence>
<dbReference type="InterPro" id="IPR009080">
    <property type="entry name" value="tRNAsynth_Ia_anticodon-bd"/>
</dbReference>
<evidence type="ECO:0000256" key="13">
    <source>
        <dbReference type="ARBA" id="ARBA00032665"/>
    </source>
</evidence>
<dbReference type="InterPro" id="IPR023586">
    <property type="entry name" value="Ile-tRNA-ligase_type2"/>
</dbReference>
<dbReference type="InterPro" id="IPR014729">
    <property type="entry name" value="Rossmann-like_a/b/a_fold"/>
</dbReference>
<dbReference type="SUPFAM" id="SSF50677">
    <property type="entry name" value="ValRS/IleRS/LeuRS editing domain"/>
    <property type="match status" value="1"/>
</dbReference>
<dbReference type="GO" id="GO:0005829">
    <property type="term" value="C:cytosol"/>
    <property type="evidence" value="ECO:0007669"/>
    <property type="project" value="UniProtKB-SubCell"/>
</dbReference>
<dbReference type="SUPFAM" id="SSF47323">
    <property type="entry name" value="Anticodon-binding domain of a subclass of class I aminoacyl-tRNA synthetases"/>
    <property type="match status" value="1"/>
</dbReference>
<dbReference type="SUPFAM" id="SSF52374">
    <property type="entry name" value="Nucleotidylyl transferase"/>
    <property type="match status" value="1"/>
</dbReference>
<keyword evidence="8 17" id="KW-0547">Nucleotide-binding</keyword>
<reference evidence="20 21" key="1">
    <citation type="journal article" date="2017" name="Gigascience">
        <title>Genome sequence of the small brown planthopper, Laodelphax striatellus.</title>
        <authorList>
            <person name="Zhu J."/>
            <person name="Jiang F."/>
            <person name="Wang X."/>
            <person name="Yang P."/>
            <person name="Bao Y."/>
            <person name="Zhao W."/>
            <person name="Wang W."/>
            <person name="Lu H."/>
            <person name="Wang Q."/>
            <person name="Cui N."/>
            <person name="Li J."/>
            <person name="Chen X."/>
            <person name="Luo L."/>
            <person name="Yu J."/>
            <person name="Kang L."/>
            <person name="Cui F."/>
        </authorList>
    </citation>
    <scope>NUCLEOTIDE SEQUENCE [LARGE SCALE GENOMIC DNA]</scope>
    <source>
        <strain evidence="20">Lst14</strain>
    </source>
</reference>
<dbReference type="FunFam" id="3.90.740.10:FF:000044">
    <property type="entry name" value="Isoleucine--tRNA ligase"/>
    <property type="match status" value="1"/>
</dbReference>
<evidence type="ECO:0000256" key="11">
    <source>
        <dbReference type="ARBA" id="ARBA00022990"/>
    </source>
</evidence>
<dbReference type="FunFam" id="3.40.50.620:FF:000050">
    <property type="entry name" value="Isoleucyl-tRNA synthetase,cytoplasmic"/>
    <property type="match status" value="1"/>
</dbReference>
<keyword evidence="10 17" id="KW-0648">Protein biosynthesis</keyword>
<dbReference type="Pfam" id="PF23567">
    <property type="entry name" value="Ubiquitin_IARS1"/>
    <property type="match status" value="1"/>
</dbReference>
<feature type="domain" description="Aminoacyl-tRNA synthetase class Ia" evidence="18">
    <location>
        <begin position="18"/>
        <end position="637"/>
    </location>
</feature>
<dbReference type="GO" id="GO:0002161">
    <property type="term" value="F:aminoacyl-tRNA deacylase activity"/>
    <property type="evidence" value="ECO:0007669"/>
    <property type="project" value="InterPro"/>
</dbReference>
<evidence type="ECO:0000256" key="12">
    <source>
        <dbReference type="ARBA" id="ARBA00023146"/>
    </source>
</evidence>
<evidence type="ECO:0000256" key="3">
    <source>
        <dbReference type="ARBA" id="ARBA00005594"/>
    </source>
</evidence>
<evidence type="ECO:0000256" key="8">
    <source>
        <dbReference type="ARBA" id="ARBA00022741"/>
    </source>
</evidence>
<dbReference type="Pfam" id="PF00133">
    <property type="entry name" value="tRNA-synt_1"/>
    <property type="match status" value="1"/>
</dbReference>
<dbReference type="GO" id="GO:0004822">
    <property type="term" value="F:isoleucine-tRNA ligase activity"/>
    <property type="evidence" value="ECO:0007669"/>
    <property type="project" value="UniProtKB-EC"/>
</dbReference>
<evidence type="ECO:0000256" key="5">
    <source>
        <dbReference type="ARBA" id="ARBA00022490"/>
    </source>
</evidence>
<comment type="caution">
    <text evidence="20">The sequence shown here is derived from an EMBL/GenBank/DDBJ whole genome shotgun (WGS) entry which is preliminary data.</text>
</comment>
<name>A0A482WP20_LAOST</name>